<evidence type="ECO:0000313" key="3">
    <source>
        <dbReference type="Proteomes" id="UP000010304"/>
    </source>
</evidence>
<protein>
    <submittedName>
        <fullName evidence="2">Uncharacterized protein</fullName>
    </submittedName>
</protein>
<feature type="transmembrane region" description="Helical" evidence="1">
    <location>
        <begin position="12"/>
        <end position="33"/>
    </location>
</feature>
<dbReference type="HOGENOM" id="CLU_127144_0_0_9"/>
<dbReference type="EMBL" id="AEVF01000013">
    <property type="protein sequence ID" value="EFX40114.1"/>
    <property type="molecule type" value="Genomic_DNA"/>
</dbReference>
<organism evidence="2 3">
    <name type="scientific">Streptococcus peroris ATCC 700780</name>
    <dbReference type="NCBI Taxonomy" id="888746"/>
    <lineage>
        <taxon>Bacteria</taxon>
        <taxon>Bacillati</taxon>
        <taxon>Bacillota</taxon>
        <taxon>Bacilli</taxon>
        <taxon>Lactobacillales</taxon>
        <taxon>Streptococcaceae</taxon>
        <taxon>Streptococcus</taxon>
    </lineage>
</organism>
<dbReference type="RefSeq" id="WP_006146342.1">
    <property type="nucleotide sequence ID" value="NZ_GL732463.1"/>
</dbReference>
<proteinExistence type="predicted"/>
<keyword evidence="1" id="KW-0472">Membrane</keyword>
<name>E8KDL6_9STRE</name>
<comment type="caution">
    <text evidence="2">The sequence shown here is derived from an EMBL/GenBank/DDBJ whole genome shotgun (WGS) entry which is preliminary data.</text>
</comment>
<dbReference type="AlphaFoldDB" id="E8KDL6"/>
<dbReference type="Proteomes" id="UP000010304">
    <property type="component" value="Unassembled WGS sequence"/>
</dbReference>
<feature type="transmembrane region" description="Helical" evidence="1">
    <location>
        <begin position="107"/>
        <end position="128"/>
    </location>
</feature>
<feature type="transmembrane region" description="Helical" evidence="1">
    <location>
        <begin position="45"/>
        <end position="66"/>
    </location>
</feature>
<reference evidence="2 3" key="1">
    <citation type="submission" date="2010-12" db="EMBL/GenBank/DDBJ databases">
        <authorList>
            <person name="Muzny D."/>
            <person name="Qin X."/>
            <person name="Deng J."/>
            <person name="Jiang H."/>
            <person name="Liu Y."/>
            <person name="Qu J."/>
            <person name="Song X.-Z."/>
            <person name="Zhang L."/>
            <person name="Thornton R."/>
            <person name="Coyle M."/>
            <person name="Francisco L."/>
            <person name="Jackson L."/>
            <person name="Javaid M."/>
            <person name="Korchina V."/>
            <person name="Kovar C."/>
            <person name="Mata R."/>
            <person name="Mathew T."/>
            <person name="Ngo R."/>
            <person name="Nguyen L."/>
            <person name="Nguyen N."/>
            <person name="Okwuonu G."/>
            <person name="Ongeri F."/>
            <person name="Pham C."/>
            <person name="Simmons D."/>
            <person name="Wilczek-Boney K."/>
            <person name="Hale W."/>
            <person name="Jakkamsetti A."/>
            <person name="Pham P."/>
            <person name="Ruth R."/>
            <person name="San Lucas F."/>
            <person name="Warren J."/>
            <person name="Zhang J."/>
            <person name="Zhao Z."/>
            <person name="Zhou C."/>
            <person name="Zhu D."/>
            <person name="Lee S."/>
            <person name="Bess C."/>
            <person name="Blankenburg K."/>
            <person name="Forbes L."/>
            <person name="Fu Q."/>
            <person name="Gubbala S."/>
            <person name="Hirani K."/>
            <person name="Jayaseelan J.C."/>
            <person name="Lara F."/>
            <person name="Munidasa M."/>
            <person name="Palculict T."/>
            <person name="Patil S."/>
            <person name="Pu L.-L."/>
            <person name="Saada N."/>
            <person name="Tang L."/>
            <person name="Weissenberger G."/>
            <person name="Zhu Y."/>
            <person name="Hemphill L."/>
            <person name="Shang Y."/>
            <person name="Youmans B."/>
            <person name="Ayvaz T."/>
            <person name="Ross M."/>
            <person name="Santibanez J."/>
            <person name="Aqrawi P."/>
            <person name="Gross S."/>
            <person name="Joshi V."/>
            <person name="Fowler G."/>
            <person name="Nazareth L."/>
            <person name="Reid J."/>
            <person name="Worley K."/>
            <person name="Petrosino J."/>
            <person name="Highlander S."/>
            <person name="Gibbs R."/>
        </authorList>
    </citation>
    <scope>NUCLEOTIDE SEQUENCE [LARGE SCALE GENOMIC DNA]</scope>
    <source>
        <strain evidence="2 3">ATCC 700780</strain>
    </source>
</reference>
<feature type="transmembrane region" description="Helical" evidence="1">
    <location>
        <begin position="78"/>
        <end position="95"/>
    </location>
</feature>
<keyword evidence="1" id="KW-0812">Transmembrane</keyword>
<evidence type="ECO:0000313" key="2">
    <source>
        <dbReference type="EMBL" id="EFX40114.1"/>
    </source>
</evidence>
<keyword evidence="3" id="KW-1185">Reference proteome</keyword>
<keyword evidence="1" id="KW-1133">Transmembrane helix</keyword>
<accession>E8KDL6</accession>
<evidence type="ECO:0000256" key="1">
    <source>
        <dbReference type="SAM" id="Phobius"/>
    </source>
</evidence>
<sequence>MKYKNILIGTTILGLVTFLLPVVTNGTISLAPISREVVSYLRAPSVMPLFIAWYGAFSITLILSLVNIKSLIFSKIRFVIIILLNIYAIAVHVSITGELLGRSGGLGYGGAIYYFCAVANIFVSIILFKEGGLNIRKKDLLKVAEKGVAVGKATANVATNVAKTAVAEVKKEINNHKSDSEV</sequence>
<gene>
    <name evidence="2" type="ORF">HMPREF9180_1571</name>
</gene>